<dbReference type="EMBL" id="EAAA01001797">
    <property type="status" value="NOT_ANNOTATED_CDS"/>
    <property type="molecule type" value="Genomic_DNA"/>
</dbReference>
<feature type="coiled-coil region" evidence="1">
    <location>
        <begin position="379"/>
        <end position="417"/>
    </location>
</feature>
<feature type="coiled-coil region" evidence="1">
    <location>
        <begin position="475"/>
        <end position="534"/>
    </location>
</feature>
<keyword evidence="1" id="KW-0175">Coiled coil</keyword>
<evidence type="ECO:0000259" key="3">
    <source>
        <dbReference type="Pfam" id="PF14846"/>
    </source>
</evidence>
<protein>
    <recommendedName>
        <fullName evidence="3">DUF4485 domain-containing protein</fullName>
    </recommendedName>
</protein>
<feature type="coiled-coil region" evidence="1">
    <location>
        <begin position="681"/>
        <end position="737"/>
    </location>
</feature>
<reference evidence="4" key="3">
    <citation type="submission" date="2025-08" db="UniProtKB">
        <authorList>
            <consortium name="Ensembl"/>
        </authorList>
    </citation>
    <scope>IDENTIFICATION</scope>
</reference>
<accession>F7BE59</accession>
<feature type="coiled-coil region" evidence="1">
    <location>
        <begin position="590"/>
        <end position="657"/>
    </location>
</feature>
<feature type="coiled-coil region" evidence="1">
    <location>
        <begin position="281"/>
        <end position="344"/>
    </location>
</feature>
<dbReference type="InterPro" id="IPR027831">
    <property type="entry name" value="DUF4485"/>
</dbReference>
<dbReference type="InterPro" id="IPR055310">
    <property type="entry name" value="CEP112"/>
</dbReference>
<dbReference type="AlphaFoldDB" id="F7BE59"/>
<feature type="domain" description="DUF4485" evidence="3">
    <location>
        <begin position="10"/>
        <end position="95"/>
    </location>
</feature>
<feature type="region of interest" description="Disordered" evidence="2">
    <location>
        <begin position="786"/>
        <end position="815"/>
    </location>
</feature>
<feature type="region of interest" description="Disordered" evidence="2">
    <location>
        <begin position="831"/>
        <end position="854"/>
    </location>
</feature>
<sequence>FRMDSREMRMDSEFDHYLVDMKPYVLRLNHKTERQRCAVWIKKLCEPVGSSNFYLFRNTRNMYAKLLWHMLKRGMLDGPFSTRPESGPLKPLPSYMTIFFDETIPSTDSKRFYEEPSATSSPSKTASATLNWLHDEMKGILTNINLPTPAFTYRLQNEGKLELKISGFDLTNDTDQPSTVSGICEFCCLTHMVGLLFTEIFYVFSNIYFTFQRFISTDPGKGKIHIYNFVLSFSVTFRDEQSLVKIHEKEIEMKTKVLEARFHEDKLKMQHKHDLAVQKILDRKNNEIEELKSHYKGKEKESEETKRKVEKRAQQAMKEVQRMEENKEKEIEELKSLFEQNTNAIKLEYDSKIHELTCKMEQDKYDLQKNHTRGIQDLLDDTNQRLSAMEEDYNSQAQATKLIITELENRVVQLTQETEASMTAKQTLLSEKQQLENVHEKTLTDLQHSSSKCNSLLRELERIKSDHETTVTSQNNKHEANLEFLKQENSVLTAKIQEVQHDFEDQIQNLRHALQDSEQQKSRDLREKESLHQQDMMSLQHLHDKQIHGLKAEWDEERAQHKRQTISLEDIIKEKDEQIVKQSMEKKQVSTQAEQAIDNYKRHVNEAQQKVYADMRNQLERMERDLEKSQVTREKLQEEFRKQISELKEAHNDELNRQRLMQEHEKEVDHQRATSEHEKVVRDYEHQLSQSEARLRESLEEQERIAEERKLQHQEAIANLESQIRDLREEVVNSNSLRRQQLVELGLLREEERQKSTKEHDSVVSRLEAEIDRQRMEMHQQHAAELERQAQKTKTRLDQLEHDHRQRLDRSHDRIAEAQRKEQEMRETLMSVKKEVEDQMLDEQKRREDDLMRL</sequence>
<reference evidence="4" key="4">
    <citation type="submission" date="2025-09" db="UniProtKB">
        <authorList>
            <consortium name="Ensembl"/>
        </authorList>
    </citation>
    <scope>IDENTIFICATION</scope>
</reference>
<dbReference type="Ensembl" id="ENSCINT00000023563.3">
    <property type="protein sequence ID" value="ENSCINP00000023317.3"/>
    <property type="gene ID" value="ENSCING00000008918.4"/>
</dbReference>
<name>F7BE59_CIOIN</name>
<evidence type="ECO:0000256" key="2">
    <source>
        <dbReference type="SAM" id="MobiDB-lite"/>
    </source>
</evidence>
<organism evidence="4 5">
    <name type="scientific">Ciona intestinalis</name>
    <name type="common">Transparent sea squirt</name>
    <name type="synonym">Ascidia intestinalis</name>
    <dbReference type="NCBI Taxonomy" id="7719"/>
    <lineage>
        <taxon>Eukaryota</taxon>
        <taxon>Metazoa</taxon>
        <taxon>Chordata</taxon>
        <taxon>Tunicata</taxon>
        <taxon>Ascidiacea</taxon>
        <taxon>Phlebobranchia</taxon>
        <taxon>Cionidae</taxon>
        <taxon>Ciona</taxon>
    </lineage>
</organism>
<evidence type="ECO:0000313" key="5">
    <source>
        <dbReference type="Proteomes" id="UP000008144"/>
    </source>
</evidence>
<evidence type="ECO:0000313" key="4">
    <source>
        <dbReference type="Ensembl" id="ENSCINP00000023317.3"/>
    </source>
</evidence>
<dbReference type="HOGENOM" id="CLU_012527_1_0_1"/>
<dbReference type="STRING" id="7719.ENSCINP00000023317"/>
<dbReference type="PANTHER" id="PTHR18871">
    <property type="entry name" value="CENTROSOMAL PROTEIN OF 112 KDA"/>
    <property type="match status" value="1"/>
</dbReference>
<dbReference type="PANTHER" id="PTHR18871:SF2">
    <property type="entry name" value="CENTROSOMAL PROTEIN OF 112 KDA"/>
    <property type="match status" value="1"/>
</dbReference>
<dbReference type="Pfam" id="PF14846">
    <property type="entry name" value="DUF4485"/>
    <property type="match status" value="1"/>
</dbReference>
<keyword evidence="5" id="KW-1185">Reference proteome</keyword>
<dbReference type="InParanoid" id="F7BE59"/>
<evidence type="ECO:0000256" key="1">
    <source>
        <dbReference type="SAM" id="Coils"/>
    </source>
</evidence>
<dbReference type="OMA" id="RMHEKEX"/>
<proteinExistence type="predicted"/>
<reference evidence="5" key="1">
    <citation type="journal article" date="2002" name="Science">
        <title>The draft genome of Ciona intestinalis: insights into chordate and vertebrate origins.</title>
        <authorList>
            <person name="Dehal P."/>
            <person name="Satou Y."/>
            <person name="Campbell R.K."/>
            <person name="Chapman J."/>
            <person name="Degnan B."/>
            <person name="De Tomaso A."/>
            <person name="Davidson B."/>
            <person name="Di Gregorio A."/>
            <person name="Gelpke M."/>
            <person name="Goodstein D.M."/>
            <person name="Harafuji N."/>
            <person name="Hastings K.E."/>
            <person name="Ho I."/>
            <person name="Hotta K."/>
            <person name="Huang W."/>
            <person name="Kawashima T."/>
            <person name="Lemaire P."/>
            <person name="Martinez D."/>
            <person name="Meinertzhagen I.A."/>
            <person name="Necula S."/>
            <person name="Nonaka M."/>
            <person name="Putnam N."/>
            <person name="Rash S."/>
            <person name="Saiga H."/>
            <person name="Satake M."/>
            <person name="Terry A."/>
            <person name="Yamada L."/>
            <person name="Wang H.G."/>
            <person name="Awazu S."/>
            <person name="Azumi K."/>
            <person name="Boore J."/>
            <person name="Branno M."/>
            <person name="Chin-Bow S."/>
            <person name="DeSantis R."/>
            <person name="Doyle S."/>
            <person name="Francino P."/>
            <person name="Keys D.N."/>
            <person name="Haga S."/>
            <person name="Hayashi H."/>
            <person name="Hino K."/>
            <person name="Imai K.S."/>
            <person name="Inaba K."/>
            <person name="Kano S."/>
            <person name="Kobayashi K."/>
            <person name="Kobayashi M."/>
            <person name="Lee B.I."/>
            <person name="Makabe K.W."/>
            <person name="Manohar C."/>
            <person name="Matassi G."/>
            <person name="Medina M."/>
            <person name="Mochizuki Y."/>
            <person name="Mount S."/>
            <person name="Morishita T."/>
            <person name="Miura S."/>
            <person name="Nakayama A."/>
            <person name="Nishizaka S."/>
            <person name="Nomoto H."/>
            <person name="Ohta F."/>
            <person name="Oishi K."/>
            <person name="Rigoutsos I."/>
            <person name="Sano M."/>
            <person name="Sasaki A."/>
            <person name="Sasakura Y."/>
            <person name="Shoguchi E."/>
            <person name="Shin-i T."/>
            <person name="Spagnuolo A."/>
            <person name="Stainier D."/>
            <person name="Suzuki M.M."/>
            <person name="Tassy O."/>
            <person name="Takatori N."/>
            <person name="Tokuoka M."/>
            <person name="Yagi K."/>
            <person name="Yoshizaki F."/>
            <person name="Wada S."/>
            <person name="Zhang C."/>
            <person name="Hyatt P.D."/>
            <person name="Larimer F."/>
            <person name="Detter C."/>
            <person name="Doggett N."/>
            <person name="Glavina T."/>
            <person name="Hawkins T."/>
            <person name="Richardson P."/>
            <person name="Lucas S."/>
            <person name="Kohara Y."/>
            <person name="Levine M."/>
            <person name="Satoh N."/>
            <person name="Rokhsar D.S."/>
        </authorList>
    </citation>
    <scope>NUCLEOTIDE SEQUENCE [LARGE SCALE GENOMIC DNA]</scope>
</reference>
<dbReference type="Proteomes" id="UP000008144">
    <property type="component" value="Chromosome 3"/>
</dbReference>
<dbReference type="GeneTree" id="ENSGT00940000165440"/>
<reference evidence="4" key="2">
    <citation type="journal article" date="2008" name="Genome Biol.">
        <title>Improved genome assembly and evidence-based global gene model set for the chordate Ciona intestinalis: new insight into intron and operon populations.</title>
        <authorList>
            <person name="Satou Y."/>
            <person name="Mineta K."/>
            <person name="Ogasawara M."/>
            <person name="Sasakura Y."/>
            <person name="Shoguchi E."/>
            <person name="Ueno K."/>
            <person name="Yamada L."/>
            <person name="Matsumoto J."/>
            <person name="Wasserscheid J."/>
            <person name="Dewar K."/>
            <person name="Wiley G.B."/>
            <person name="Macmil S.L."/>
            <person name="Roe B.A."/>
            <person name="Zeller R.W."/>
            <person name="Hastings K.E."/>
            <person name="Lemaire P."/>
            <person name="Lindquist E."/>
            <person name="Endo T."/>
            <person name="Hotta K."/>
            <person name="Inaba K."/>
        </authorList>
    </citation>
    <scope>NUCLEOTIDE SEQUENCE [LARGE SCALE GENOMIC DNA]</scope>
    <source>
        <strain evidence="4">wild type</strain>
    </source>
</reference>